<organism evidence="2 3">
    <name type="scientific">Klebsormidium nitens</name>
    <name type="common">Green alga</name>
    <name type="synonym">Ulothrix nitens</name>
    <dbReference type="NCBI Taxonomy" id="105231"/>
    <lineage>
        <taxon>Eukaryota</taxon>
        <taxon>Viridiplantae</taxon>
        <taxon>Streptophyta</taxon>
        <taxon>Klebsormidiophyceae</taxon>
        <taxon>Klebsormidiales</taxon>
        <taxon>Klebsormidiaceae</taxon>
        <taxon>Klebsormidium</taxon>
    </lineage>
</organism>
<dbReference type="EMBL" id="DF237857">
    <property type="protein sequence ID" value="GAQ92040.1"/>
    <property type="molecule type" value="Genomic_DNA"/>
</dbReference>
<reference evidence="2 3" key="1">
    <citation type="journal article" date="2014" name="Nat. Commun.">
        <title>Klebsormidium flaccidum genome reveals primary factors for plant terrestrial adaptation.</title>
        <authorList>
            <person name="Hori K."/>
            <person name="Maruyama F."/>
            <person name="Fujisawa T."/>
            <person name="Togashi T."/>
            <person name="Yamamoto N."/>
            <person name="Seo M."/>
            <person name="Sato S."/>
            <person name="Yamada T."/>
            <person name="Mori H."/>
            <person name="Tajima N."/>
            <person name="Moriyama T."/>
            <person name="Ikeuchi M."/>
            <person name="Watanabe M."/>
            <person name="Wada H."/>
            <person name="Kobayashi K."/>
            <person name="Saito M."/>
            <person name="Masuda T."/>
            <person name="Sasaki-Sekimoto Y."/>
            <person name="Mashiguchi K."/>
            <person name="Awai K."/>
            <person name="Shimojima M."/>
            <person name="Masuda S."/>
            <person name="Iwai M."/>
            <person name="Nobusawa T."/>
            <person name="Narise T."/>
            <person name="Kondo S."/>
            <person name="Saito H."/>
            <person name="Sato R."/>
            <person name="Murakawa M."/>
            <person name="Ihara Y."/>
            <person name="Oshima-Yamada Y."/>
            <person name="Ohtaka K."/>
            <person name="Satoh M."/>
            <person name="Sonobe K."/>
            <person name="Ishii M."/>
            <person name="Ohtani R."/>
            <person name="Kanamori-Sato M."/>
            <person name="Honoki R."/>
            <person name="Miyazaki D."/>
            <person name="Mochizuki H."/>
            <person name="Umetsu J."/>
            <person name="Higashi K."/>
            <person name="Shibata D."/>
            <person name="Kamiya Y."/>
            <person name="Sato N."/>
            <person name="Nakamura Y."/>
            <person name="Tabata S."/>
            <person name="Ida S."/>
            <person name="Kurokawa K."/>
            <person name="Ohta H."/>
        </authorList>
    </citation>
    <scope>NUCLEOTIDE SEQUENCE [LARGE SCALE GENOMIC DNA]</scope>
    <source>
        <strain evidence="2 3">NIES-2285</strain>
    </source>
</reference>
<name>A0A1Y1IMD5_KLENI</name>
<evidence type="ECO:0000313" key="3">
    <source>
        <dbReference type="Proteomes" id="UP000054558"/>
    </source>
</evidence>
<feature type="compositionally biased region" description="Basic and acidic residues" evidence="1">
    <location>
        <begin position="175"/>
        <end position="185"/>
    </location>
</feature>
<gene>
    <name evidence="2" type="ORF">KFL_009080100</name>
</gene>
<evidence type="ECO:0000256" key="1">
    <source>
        <dbReference type="SAM" id="MobiDB-lite"/>
    </source>
</evidence>
<protein>
    <submittedName>
        <fullName evidence="2">Uncharacterized protein</fullName>
    </submittedName>
</protein>
<keyword evidence="3" id="KW-1185">Reference proteome</keyword>
<accession>A0A1Y1IMD5</accession>
<dbReference type="AlphaFoldDB" id="A0A1Y1IMD5"/>
<feature type="region of interest" description="Disordered" evidence="1">
    <location>
        <begin position="157"/>
        <end position="186"/>
    </location>
</feature>
<dbReference type="Proteomes" id="UP000054558">
    <property type="component" value="Unassembled WGS sequence"/>
</dbReference>
<evidence type="ECO:0000313" key="2">
    <source>
        <dbReference type="EMBL" id="GAQ92040.1"/>
    </source>
</evidence>
<proteinExistence type="predicted"/>
<sequence length="288" mass="32577">MEPYMRHWEVTVRHAKDCADFLMASRDALKECSSVFRYLERDFKDRLLMHFSSGSGGAPWVELEAALRRFAVACPTESLVDHTTRLSEAFVKLKEGLLDVEDAFGLYVATGPTSVEGHRRRYRYLVEFKTRLLEFKNDMEGRHAAFLRALSKRRRDPPAVGERAGSASIGAPAKESSEHAGDSRRYHAKKGFIPSDRYTERSRAGRARLGGEAQTVLLGIWKRIGKKKGAATVTCRQLADDPVVKSIFVRGHRCVFNRLKVNGFITPTRGSWSLTPLGREVCRLRFDD</sequence>